<name>A0A8J3YVE1_9ACTN</name>
<organism evidence="1 2">
    <name type="scientific">Virgisporangium aliadipatigenens</name>
    <dbReference type="NCBI Taxonomy" id="741659"/>
    <lineage>
        <taxon>Bacteria</taxon>
        <taxon>Bacillati</taxon>
        <taxon>Actinomycetota</taxon>
        <taxon>Actinomycetes</taxon>
        <taxon>Micromonosporales</taxon>
        <taxon>Micromonosporaceae</taxon>
        <taxon>Virgisporangium</taxon>
    </lineage>
</organism>
<dbReference type="RefSeq" id="WP_203904638.1">
    <property type="nucleotide sequence ID" value="NZ_BOPF01000045.1"/>
</dbReference>
<sequence length="87" mass="9970">MTVEQPLDMLALPHHAVRETARTGVLVLVDNQVNESVELVQRLLVRVRPDEHLHTFGDIQWGLQAIRHLFDLGEARTKTELLLRNAE</sequence>
<dbReference type="Proteomes" id="UP000619260">
    <property type="component" value="Unassembled WGS sequence"/>
</dbReference>
<accession>A0A8J3YVE1</accession>
<evidence type="ECO:0000313" key="2">
    <source>
        <dbReference type="Proteomes" id="UP000619260"/>
    </source>
</evidence>
<gene>
    <name evidence="1" type="ORF">Val02_81140</name>
</gene>
<dbReference type="AlphaFoldDB" id="A0A8J3YVE1"/>
<protein>
    <submittedName>
        <fullName evidence="1">Uncharacterized protein</fullName>
    </submittedName>
</protein>
<reference evidence="1" key="1">
    <citation type="submission" date="2021-01" db="EMBL/GenBank/DDBJ databases">
        <title>Whole genome shotgun sequence of Virgisporangium aliadipatigenens NBRC 105644.</title>
        <authorList>
            <person name="Komaki H."/>
            <person name="Tamura T."/>
        </authorList>
    </citation>
    <scope>NUCLEOTIDE SEQUENCE</scope>
    <source>
        <strain evidence="1">NBRC 105644</strain>
    </source>
</reference>
<evidence type="ECO:0000313" key="1">
    <source>
        <dbReference type="EMBL" id="GIJ51228.1"/>
    </source>
</evidence>
<comment type="caution">
    <text evidence="1">The sequence shown here is derived from an EMBL/GenBank/DDBJ whole genome shotgun (WGS) entry which is preliminary data.</text>
</comment>
<proteinExistence type="predicted"/>
<keyword evidence="2" id="KW-1185">Reference proteome</keyword>
<dbReference type="EMBL" id="BOPF01000045">
    <property type="protein sequence ID" value="GIJ51228.1"/>
    <property type="molecule type" value="Genomic_DNA"/>
</dbReference>